<evidence type="ECO:0000313" key="2">
    <source>
        <dbReference type="Proteomes" id="UP000789366"/>
    </source>
</evidence>
<gene>
    <name evidence="1" type="ORF">SPELUC_LOCUS10034</name>
</gene>
<name>A0ACA9P1A6_9GLOM</name>
<reference evidence="1" key="1">
    <citation type="submission" date="2021-06" db="EMBL/GenBank/DDBJ databases">
        <authorList>
            <person name="Kallberg Y."/>
            <person name="Tangrot J."/>
            <person name="Rosling A."/>
        </authorList>
    </citation>
    <scope>NUCLEOTIDE SEQUENCE</scope>
    <source>
        <strain evidence="1">28 12/20/2015</strain>
    </source>
</reference>
<dbReference type="EMBL" id="CAJVPW010017832">
    <property type="protein sequence ID" value="CAG8678686.1"/>
    <property type="molecule type" value="Genomic_DNA"/>
</dbReference>
<keyword evidence="2" id="KW-1185">Reference proteome</keyword>
<evidence type="ECO:0000313" key="1">
    <source>
        <dbReference type="EMBL" id="CAG8678686.1"/>
    </source>
</evidence>
<comment type="caution">
    <text evidence="1">The sequence shown here is derived from an EMBL/GenBank/DDBJ whole genome shotgun (WGS) entry which is preliminary data.</text>
</comment>
<dbReference type="Proteomes" id="UP000789366">
    <property type="component" value="Unassembled WGS sequence"/>
</dbReference>
<proteinExistence type="predicted"/>
<accession>A0ACA9P1A6</accession>
<organism evidence="1 2">
    <name type="scientific">Cetraspora pellucida</name>
    <dbReference type="NCBI Taxonomy" id="1433469"/>
    <lineage>
        <taxon>Eukaryota</taxon>
        <taxon>Fungi</taxon>
        <taxon>Fungi incertae sedis</taxon>
        <taxon>Mucoromycota</taxon>
        <taxon>Glomeromycotina</taxon>
        <taxon>Glomeromycetes</taxon>
        <taxon>Diversisporales</taxon>
        <taxon>Gigasporaceae</taxon>
        <taxon>Cetraspora</taxon>
    </lineage>
</organism>
<protein>
    <submittedName>
        <fullName evidence="1">7389_t:CDS:1</fullName>
    </submittedName>
</protein>
<sequence length="187" mass="21349">MAAKKYVNSSDNTDKSSDDDFIKIDNLDDANLSIKQLCAIKNDDFQDQDDQDNNELSDELDEELVEKKKILHLQDQKKLVASKTVTDIVNGRFLSKSLLYNELVSLQVASYLHSKKFKIDSIIVKDYFEQEILPFLNIESVQSISGPEKEQLLRKKSLDAAMHISNFLTKTIGQLKNDQEEACIMMV</sequence>
<feature type="non-terminal residue" evidence="1">
    <location>
        <position position="187"/>
    </location>
</feature>